<dbReference type="STRING" id="6526.A0A2C9JFT7"/>
<evidence type="ECO:0000313" key="9">
    <source>
        <dbReference type="EnsemblMetazoa" id="BGLB001909-PB"/>
    </source>
</evidence>
<keyword evidence="2" id="KW-0677">Repeat</keyword>
<evidence type="ECO:0000256" key="3">
    <source>
        <dbReference type="PROSITE-ProRule" id="PRU00221"/>
    </source>
</evidence>
<feature type="region of interest" description="Disordered" evidence="4">
    <location>
        <begin position="333"/>
        <end position="352"/>
    </location>
</feature>
<dbReference type="Pfam" id="PF05018">
    <property type="entry name" value="CFA20_dom"/>
    <property type="match status" value="2"/>
</dbReference>
<dbReference type="InterPro" id="IPR019775">
    <property type="entry name" value="WD40_repeat_CS"/>
</dbReference>
<dbReference type="GO" id="GO:0005814">
    <property type="term" value="C:centriole"/>
    <property type="evidence" value="ECO:0007669"/>
    <property type="project" value="TreeGrafter"/>
</dbReference>
<evidence type="ECO:0000259" key="5">
    <source>
        <dbReference type="Pfam" id="PF05018"/>
    </source>
</evidence>
<dbReference type="PROSITE" id="PS00678">
    <property type="entry name" value="WD_REPEATS_1"/>
    <property type="match status" value="1"/>
</dbReference>
<dbReference type="SUPFAM" id="SSF50978">
    <property type="entry name" value="WD40 repeat-like"/>
    <property type="match status" value="4"/>
</dbReference>
<dbReference type="Pfam" id="PF23342">
    <property type="entry name" value="WDR90_beta-prop_4th"/>
    <property type="match status" value="1"/>
</dbReference>
<dbReference type="KEGG" id="bgt:106054268"/>
<dbReference type="FunFam" id="2.130.10.10:FF:000522">
    <property type="entry name" value="WD repeat domain 90"/>
    <property type="match status" value="1"/>
</dbReference>
<name>A0A2C9JFT7_BIOGL</name>
<dbReference type="VEuPathDB" id="VectorBase:BGLB001909"/>
<evidence type="ECO:0000259" key="6">
    <source>
        <dbReference type="Pfam" id="PF23342"/>
    </source>
</evidence>
<dbReference type="SUPFAM" id="SSF117289">
    <property type="entry name" value="Nucleoporin domain"/>
    <property type="match status" value="1"/>
</dbReference>
<dbReference type="InterPro" id="IPR050630">
    <property type="entry name" value="WD_repeat_EMAP"/>
</dbReference>
<keyword evidence="1 3" id="KW-0853">WD repeat</keyword>
<dbReference type="SMART" id="SM00320">
    <property type="entry name" value="WD40"/>
    <property type="match status" value="21"/>
</dbReference>
<feature type="domain" description="WDR90/POC16 second beta-propeller" evidence="7">
    <location>
        <begin position="713"/>
        <end position="1003"/>
    </location>
</feature>
<evidence type="ECO:0000259" key="8">
    <source>
        <dbReference type="Pfam" id="PF23409"/>
    </source>
</evidence>
<dbReference type="Pfam" id="PF23409">
    <property type="entry name" value="Beta-prop_EML"/>
    <property type="match status" value="1"/>
</dbReference>
<sequence>MDNLWQSPYVNVFKHFNLTGWKKATKEGDVTSYMDKTVKGTVFRIVGSIPAGNYIHLPKTSSQLLGLTGRYFYLQFKPVPSKHFVVHIDVATTDNLIIRISFSNLFKTFKSTSTWLQFPFICCPLGNSLPSYAVEAKKDQSGAAPLITKWTLLCLDLQQILSSYLNRKFLYIKSFKLCANMLVKNVFTSDQLFDPDLTLQEAKRHGLMAHNICPLPREMSFPVGKGENWHDLYDLIRFPTDLPSHPFDTIQVGGFQSKSFPFDGPSIPPVKAQTKTVDVSKCVSDRVSMIHKLTSPRQKPDLRKVTKELPELAPDSNENYTDEIHVYAHLEKHKNSSGKQSRNMKHSMAPSKELQKYKALEPDPIMTLKRIIGFGGATYQNVIWSTDESSIIYPCHAVVVSMKISTGQQRFFTGHTDKVSCLALNTNTNLLASGQTGSMSTVKIWKYTSGECVHTTLVHDHGLSSLSFSSTGAVLCGLGLDGHNKNLIVVWNTSKVQKTTVLAKAHTDVDIARIILAPFDETRLVSCGKDNVRVWRVKEGVLRSAPVNLGEYHSMEFTDICFELYSHNIHPSVNQLVYACTKSGHIFEIDYSKLAIHHVRRLLPLHKRPGKSTKLNPDADSSAATMSINSIHLNDTFCVTGSDDGYLRLWPLDFAHVYLEAEHEGPVTITRLSADGLKIIAGTASGNLGVLDVTTRQYTTLMRSHTGSVLCFALDPVRKQLATASADNTIRVWDVESLQQLYDFSAPDECPCSINYHPHRQIFACGFHNGTIRIFNVETTSLLAEHRQLRGQVTGLVYSPDGNRLYASCSLGVASVFDASSLDYKVIRVIAGLVAKGNKYGPQALAVSSCGRRVAFVGPTELTVTVADAKCLDELVRIDVSNMNAGISNLDSAERVTFSPASLGHLIVTTANNKLIKYDARTGRLIQEIDHINRSGCSALTVSDCGHYLATGGDKTIKVWDYELNLDINFQVFIGHSENVSRILFTPDGLNLISSGEAIYIWNFLVKRSATPPIEGRMLPLDEEVLSQAEGIDFSDEKLSNVKHKPSFPLKHKPSFPQPKPTRLISPRSDDIDGLSSIDSDSKSEDTLTQCSVSSQSLKTTYFQKAKDLSGLNHSILKGGQQVVGDKDISSLTESLGGNATLVPNRPQPTSVHKSTVKVKDNGVRSDPFYQPSVFVHYKQREKASSLAQKRYAAPPDQAGLKLSSVIGYNSNGRNNMVWHPNTGLFAYTSGCIIIIEDLNTGEQKHLIGHTEEVSCLALRHDSSHLVSASSSFRDTPCQMCIWDTKSQTCIKTLLHHTFGIQSMAFSQDDRYLISIGDFRESNVVVWSTSNYQMVASSPTDSAMHSVKWDPFSVNEFVTVGDNATVLFWMLDETTADVYLNVHEAELPEDLQLSNSQGKSLVFTSLAYAGDSTVYIGTNLGRVTAWDTRQNTCFMHWEADTAEKDTKSRIVSRYNQLMTASYSKCIRIWSVGRVSEMKMTKSLEKASLGLTMEDEMTLDDPITCAEFDDTLEMGIVGTSSGTLWYINWTERTSIILVSGHKNKINSVIFVPNNLMVSGGDDGSVRVWSLKNREQVLQFKVMNQSSTCLASGPADQKQNVIPFVLSGYSDGTIRIFDVNKAEMVLKMHPHAVTVTAIAFSSDGLMILSGSSDGLLAVSSPTSGITVTIINDHRGAAISNIDVILAKDLDFPSPSLWLASSLDRRVSVWSADWDKDVCELVDWLTFPAPAVMPDGSRINRHDQAHYNLLPPTIAKFSPDEPDIIVYASYGMEKSLLFYSLTHKKIMRTMKLTHWASSLAISPDSSLIAVGVSERLLKLLDYNEGSFQDFTNHTDCVSLVQFSPKGTVLVTVSHNELFVWDVTF</sequence>
<evidence type="ECO:0008006" key="11">
    <source>
        <dbReference type="Google" id="ProtNLM"/>
    </source>
</evidence>
<dbReference type="PANTHER" id="PTHR13720:SF24">
    <property type="entry name" value="WD REPEAT-CONTAINING PROTEIN 90"/>
    <property type="match status" value="1"/>
</dbReference>
<accession>A0A2C9JFT7</accession>
<evidence type="ECO:0000313" key="10">
    <source>
        <dbReference type="Proteomes" id="UP000076420"/>
    </source>
</evidence>
<dbReference type="InterPro" id="IPR055440">
    <property type="entry name" value="Beta-prop_WDR90_4th"/>
</dbReference>
<proteinExistence type="predicted"/>
<dbReference type="InterPro" id="IPR007714">
    <property type="entry name" value="CFA20_dom"/>
</dbReference>
<dbReference type="GO" id="GO:0005929">
    <property type="term" value="C:cilium"/>
    <property type="evidence" value="ECO:0007669"/>
    <property type="project" value="UniProtKB-ARBA"/>
</dbReference>
<dbReference type="InterPro" id="IPR055439">
    <property type="entry name" value="Beta-prop_EML_1st"/>
</dbReference>
<feature type="region of interest" description="Disordered" evidence="4">
    <location>
        <begin position="1046"/>
        <end position="1088"/>
    </location>
</feature>
<dbReference type="PROSITE" id="PS50082">
    <property type="entry name" value="WD_REPEATS_2"/>
    <property type="match status" value="3"/>
</dbReference>
<dbReference type="InterPro" id="IPR036322">
    <property type="entry name" value="WD40_repeat_dom_sf"/>
</dbReference>
<dbReference type="InterPro" id="IPR055441">
    <property type="entry name" value="Beta-prop_WDR90_POC16_2nd"/>
</dbReference>
<protein>
    <recommendedName>
        <fullName evidence="11">CFA20 domain-containing protein</fullName>
    </recommendedName>
</protein>
<dbReference type="FunFam" id="2.130.10.10:FF:003525">
    <property type="entry name" value="WD repeat domain 90"/>
    <property type="match status" value="1"/>
</dbReference>
<evidence type="ECO:0000256" key="1">
    <source>
        <dbReference type="ARBA" id="ARBA00022574"/>
    </source>
</evidence>
<dbReference type="InterPro" id="IPR001680">
    <property type="entry name" value="WD40_rpt"/>
</dbReference>
<dbReference type="Gene3D" id="2.130.10.10">
    <property type="entry name" value="YVTN repeat-like/Quinoprotein amine dehydrogenase"/>
    <property type="match status" value="6"/>
</dbReference>
<evidence type="ECO:0000256" key="2">
    <source>
        <dbReference type="ARBA" id="ARBA00022737"/>
    </source>
</evidence>
<evidence type="ECO:0000259" key="7">
    <source>
        <dbReference type="Pfam" id="PF23393"/>
    </source>
</evidence>
<dbReference type="OrthoDB" id="6252103at2759"/>
<feature type="domain" description="CFA20" evidence="5">
    <location>
        <begin position="146"/>
        <end position="198"/>
    </location>
</feature>
<gene>
    <name evidence="9" type="primary">106054268</name>
</gene>
<feature type="repeat" description="WD" evidence="3">
    <location>
        <begin position="1626"/>
        <end position="1656"/>
    </location>
</feature>
<evidence type="ECO:0000256" key="4">
    <source>
        <dbReference type="SAM" id="MobiDB-lite"/>
    </source>
</evidence>
<dbReference type="VEuPathDB" id="VectorBase:BGLAX_041629"/>
<feature type="repeat" description="WD" evidence="3">
    <location>
        <begin position="702"/>
        <end position="743"/>
    </location>
</feature>
<feature type="domain" description="CFA20" evidence="5">
    <location>
        <begin position="3"/>
        <end position="120"/>
    </location>
</feature>
<dbReference type="Pfam" id="PF23393">
    <property type="entry name" value="Beta-prop_WDR90_POC16_2nd"/>
    <property type="match status" value="1"/>
</dbReference>
<dbReference type="EnsemblMetazoa" id="BGLB001909-RB">
    <property type="protein sequence ID" value="BGLB001909-PB"/>
    <property type="gene ID" value="BGLB001909"/>
</dbReference>
<feature type="domain" description="WDR90 4th beta-propeller" evidence="6">
    <location>
        <begin position="1543"/>
        <end position="1860"/>
    </location>
</feature>
<organism evidence="9 10">
    <name type="scientific">Biomphalaria glabrata</name>
    <name type="common">Bloodfluke planorb</name>
    <name type="synonym">Freshwater snail</name>
    <dbReference type="NCBI Taxonomy" id="6526"/>
    <lineage>
        <taxon>Eukaryota</taxon>
        <taxon>Metazoa</taxon>
        <taxon>Spiralia</taxon>
        <taxon>Lophotrochozoa</taxon>
        <taxon>Mollusca</taxon>
        <taxon>Gastropoda</taxon>
        <taxon>Heterobranchia</taxon>
        <taxon>Euthyneura</taxon>
        <taxon>Panpulmonata</taxon>
        <taxon>Hygrophila</taxon>
        <taxon>Lymnaeoidea</taxon>
        <taxon>Planorbidae</taxon>
        <taxon>Biomphalaria</taxon>
    </lineage>
</organism>
<reference evidence="9" key="1">
    <citation type="submission" date="2020-05" db="UniProtKB">
        <authorList>
            <consortium name="EnsemblMetazoa"/>
        </authorList>
    </citation>
    <scope>IDENTIFICATION</scope>
    <source>
        <strain evidence="9">BB02</strain>
    </source>
</reference>
<dbReference type="Pfam" id="PF00400">
    <property type="entry name" value="WD40"/>
    <property type="match status" value="3"/>
</dbReference>
<dbReference type="Proteomes" id="UP000076420">
    <property type="component" value="Unassembled WGS sequence"/>
</dbReference>
<dbReference type="PROSITE" id="PS50294">
    <property type="entry name" value="WD_REPEATS_REGION"/>
    <property type="match status" value="2"/>
</dbReference>
<dbReference type="InterPro" id="IPR015943">
    <property type="entry name" value="WD40/YVTN_repeat-like_dom_sf"/>
</dbReference>
<feature type="repeat" description="WD" evidence="3">
    <location>
        <begin position="1537"/>
        <end position="1577"/>
    </location>
</feature>
<dbReference type="PANTHER" id="PTHR13720">
    <property type="entry name" value="WD-40 REPEAT PROTEIN"/>
    <property type="match status" value="1"/>
</dbReference>
<feature type="domain" description="EML-like first beta-propeller" evidence="8">
    <location>
        <begin position="408"/>
        <end position="557"/>
    </location>
</feature>